<evidence type="ECO:0000259" key="5">
    <source>
        <dbReference type="PROSITE" id="PS00624"/>
    </source>
</evidence>
<dbReference type="Gene3D" id="3.30.560.10">
    <property type="entry name" value="Glucose Oxidase, domain 3"/>
    <property type="match status" value="1"/>
</dbReference>
<dbReference type="SUPFAM" id="SSF51905">
    <property type="entry name" value="FAD/NAD(P)-binding domain"/>
    <property type="match status" value="1"/>
</dbReference>
<feature type="binding site" evidence="3">
    <location>
        <position position="270"/>
    </location>
    <ligand>
        <name>FAD</name>
        <dbReference type="ChEBI" id="CHEBI:57692"/>
    </ligand>
</feature>
<dbReference type="SUPFAM" id="SSF54373">
    <property type="entry name" value="FAD-linked reductases, C-terminal domain"/>
    <property type="match status" value="1"/>
</dbReference>
<name>A0AA40CI54_9PEZI</name>
<dbReference type="PIRSF" id="PIRSF000137">
    <property type="entry name" value="Alcohol_oxidase"/>
    <property type="match status" value="1"/>
</dbReference>
<comment type="similarity">
    <text evidence="1">Belongs to the GMC oxidoreductase family.</text>
</comment>
<dbReference type="AlphaFoldDB" id="A0AA40CI54"/>
<reference evidence="6" key="1">
    <citation type="submission" date="2023-06" db="EMBL/GenBank/DDBJ databases">
        <title>Genome-scale phylogeny and comparative genomics of the fungal order Sordariales.</title>
        <authorList>
            <consortium name="Lawrence Berkeley National Laboratory"/>
            <person name="Hensen N."/>
            <person name="Bonometti L."/>
            <person name="Westerberg I."/>
            <person name="Brannstrom I.O."/>
            <person name="Guillou S."/>
            <person name="Cros-Aarteil S."/>
            <person name="Calhoun S."/>
            <person name="Haridas S."/>
            <person name="Kuo A."/>
            <person name="Mondo S."/>
            <person name="Pangilinan J."/>
            <person name="Riley R."/>
            <person name="Labutti K."/>
            <person name="Andreopoulos B."/>
            <person name="Lipzen A."/>
            <person name="Chen C."/>
            <person name="Yanf M."/>
            <person name="Daum C."/>
            <person name="Ng V."/>
            <person name="Clum A."/>
            <person name="Steindorff A."/>
            <person name="Ohm R."/>
            <person name="Martin F."/>
            <person name="Silar P."/>
            <person name="Natvig D."/>
            <person name="Lalanne C."/>
            <person name="Gautier V."/>
            <person name="Ament-Velasquez S.L."/>
            <person name="Kruys A."/>
            <person name="Hutchinson M.I."/>
            <person name="Powell A.J."/>
            <person name="Barry K."/>
            <person name="Miller A.N."/>
            <person name="Grigoriev I.V."/>
            <person name="Debuchy R."/>
            <person name="Gladieux P."/>
            <person name="Thoren M.H."/>
            <person name="Johannesson H."/>
        </authorList>
    </citation>
    <scope>NUCLEOTIDE SEQUENCE</scope>
    <source>
        <strain evidence="6">SMH2532-1</strain>
    </source>
</reference>
<keyword evidence="3" id="KW-0285">Flavoprotein</keyword>
<feature type="active site" description="Proton donor" evidence="2">
    <location>
        <position position="563"/>
    </location>
</feature>
<feature type="active site" description="Proton acceptor" evidence="2">
    <location>
        <position position="606"/>
    </location>
</feature>
<keyword evidence="4" id="KW-0732">Signal</keyword>
<comment type="cofactor">
    <cofactor evidence="3">
        <name>FAD</name>
        <dbReference type="ChEBI" id="CHEBI:57692"/>
    </cofactor>
</comment>
<dbReference type="Pfam" id="PF00732">
    <property type="entry name" value="GMC_oxred_N"/>
    <property type="match status" value="1"/>
</dbReference>
<dbReference type="EMBL" id="JAULSV010000007">
    <property type="protein sequence ID" value="KAK0639711.1"/>
    <property type="molecule type" value="Genomic_DNA"/>
</dbReference>
<comment type="caution">
    <text evidence="6">The sequence shown here is derived from an EMBL/GenBank/DDBJ whole genome shotgun (WGS) entry which is preliminary data.</text>
</comment>
<gene>
    <name evidence="6" type="ORF">B0T16DRAFT_383415</name>
</gene>
<dbReference type="InterPro" id="IPR036188">
    <property type="entry name" value="FAD/NAD-bd_sf"/>
</dbReference>
<evidence type="ECO:0000256" key="1">
    <source>
        <dbReference type="ARBA" id="ARBA00010790"/>
    </source>
</evidence>
<feature type="domain" description="Glucose-methanol-choline oxidoreductase N-terminal" evidence="5">
    <location>
        <begin position="309"/>
        <end position="323"/>
    </location>
</feature>
<dbReference type="PANTHER" id="PTHR11552">
    <property type="entry name" value="GLUCOSE-METHANOL-CHOLINE GMC OXIDOREDUCTASE"/>
    <property type="match status" value="1"/>
</dbReference>
<protein>
    <submittedName>
        <fullName evidence="6">GMC oxidoreductase</fullName>
    </submittedName>
</protein>
<evidence type="ECO:0000313" key="7">
    <source>
        <dbReference type="Proteomes" id="UP001174936"/>
    </source>
</evidence>
<sequence length="629" mass="67873">MASFSGPPSRRRGVTAVLLAALLWPLAAAGGIHRDYSSLRSSYDYVIAGGGLSGLVVGTRLSESPNTTVLIVEIGDFDDTWETAIPFLATISRSDLMFQQPSTPLRFLDNRIGNLALGKTVGGGTTVNGMAVSRGQKQDHDAWVKLGSPGWDWEEIFKYYKKSSKFTVPSPELVAKYGYKFSTNGFGDGPLPSTFANFQWPDLFPANDAWIKDMGYPLREDGGTNGDLLGVFWRGTSIDPVNMTRVSARKGYYDPASNRPNLDILVGHYVGKVNTRDSKAVGVDVYPADSSTTGKISIPANKEVILSAGAVHTPQILQLSGIGPSSLLNRFNVTVVKDLPGVGANFQDHCVIGISYRFDKPNPINRQQMSNGTFFNAALAEFLANRTGPMTLPNNNVRATLSLANLTFSHATLAASITNLTDPLSILPPIYTSHPQLLEGYKAQLSVLQDMISNGAAMFEFTWGSAAGLSNALDKPMSRGAVYISSTNPHPVDGRVNLDFGAFAHPFDVQAALLAFKFTRRYMTSESLKRLEPVEVVPGLAVQRDEDVIARMRAELVRPTNAHPVGTAAMMPEKLGGVVDAKLRVYGIEGLRVVDASVFPLIPMAHTQAPMYAVAEKAADIIRGEGDGD</sequence>
<evidence type="ECO:0000313" key="6">
    <source>
        <dbReference type="EMBL" id="KAK0639711.1"/>
    </source>
</evidence>
<evidence type="ECO:0000256" key="2">
    <source>
        <dbReference type="PIRSR" id="PIRSR000137-1"/>
    </source>
</evidence>
<dbReference type="GO" id="GO:0016614">
    <property type="term" value="F:oxidoreductase activity, acting on CH-OH group of donors"/>
    <property type="evidence" value="ECO:0007669"/>
    <property type="project" value="InterPro"/>
</dbReference>
<dbReference type="PROSITE" id="PS00624">
    <property type="entry name" value="GMC_OXRED_2"/>
    <property type="match status" value="1"/>
</dbReference>
<feature type="chain" id="PRO_5041464200" evidence="4">
    <location>
        <begin position="30"/>
        <end position="629"/>
    </location>
</feature>
<dbReference type="GO" id="GO:0044550">
    <property type="term" value="P:secondary metabolite biosynthetic process"/>
    <property type="evidence" value="ECO:0007669"/>
    <property type="project" value="TreeGrafter"/>
</dbReference>
<keyword evidence="3" id="KW-0274">FAD</keyword>
<dbReference type="InterPro" id="IPR007867">
    <property type="entry name" value="GMC_OxRtase_C"/>
</dbReference>
<dbReference type="Gene3D" id="3.50.50.60">
    <property type="entry name" value="FAD/NAD(P)-binding domain"/>
    <property type="match status" value="1"/>
</dbReference>
<proteinExistence type="inferred from homology"/>
<feature type="signal peptide" evidence="4">
    <location>
        <begin position="1"/>
        <end position="29"/>
    </location>
</feature>
<evidence type="ECO:0000256" key="4">
    <source>
        <dbReference type="SAM" id="SignalP"/>
    </source>
</evidence>
<dbReference type="PANTHER" id="PTHR11552:SF115">
    <property type="entry name" value="DEHYDROGENASE XPTC-RELATED"/>
    <property type="match status" value="1"/>
</dbReference>
<dbReference type="InterPro" id="IPR000172">
    <property type="entry name" value="GMC_OxRdtase_N"/>
</dbReference>
<dbReference type="Pfam" id="PF05199">
    <property type="entry name" value="GMC_oxred_C"/>
    <property type="match status" value="1"/>
</dbReference>
<accession>A0AA40CI54</accession>
<dbReference type="GO" id="GO:0050660">
    <property type="term" value="F:flavin adenine dinucleotide binding"/>
    <property type="evidence" value="ECO:0007669"/>
    <property type="project" value="InterPro"/>
</dbReference>
<keyword evidence="7" id="KW-1185">Reference proteome</keyword>
<organism evidence="6 7">
    <name type="scientific">Cercophora newfieldiana</name>
    <dbReference type="NCBI Taxonomy" id="92897"/>
    <lineage>
        <taxon>Eukaryota</taxon>
        <taxon>Fungi</taxon>
        <taxon>Dikarya</taxon>
        <taxon>Ascomycota</taxon>
        <taxon>Pezizomycotina</taxon>
        <taxon>Sordariomycetes</taxon>
        <taxon>Sordariomycetidae</taxon>
        <taxon>Sordariales</taxon>
        <taxon>Lasiosphaeriaceae</taxon>
        <taxon>Cercophora</taxon>
    </lineage>
</organism>
<evidence type="ECO:0000256" key="3">
    <source>
        <dbReference type="PIRSR" id="PIRSR000137-2"/>
    </source>
</evidence>
<dbReference type="Proteomes" id="UP001174936">
    <property type="component" value="Unassembled WGS sequence"/>
</dbReference>
<dbReference type="InterPro" id="IPR012132">
    <property type="entry name" value="GMC_OxRdtase"/>
</dbReference>